<evidence type="ECO:0000259" key="10">
    <source>
        <dbReference type="Pfam" id="PF20255"/>
    </source>
</evidence>
<evidence type="ECO:0000256" key="6">
    <source>
        <dbReference type="ARBA" id="ARBA00022807"/>
    </source>
</evidence>
<dbReference type="GO" id="GO:0004843">
    <property type="term" value="F:cysteine-type deubiquitinase activity"/>
    <property type="evidence" value="ECO:0007669"/>
    <property type="project" value="UniProtKB-EC"/>
</dbReference>
<keyword evidence="12" id="KW-1185">Reference proteome</keyword>
<keyword evidence="5" id="KW-0378">Hydrolase</keyword>
<dbReference type="Proteomes" id="UP000235371">
    <property type="component" value="Unassembled WGS sequence"/>
</dbReference>
<protein>
    <recommendedName>
        <fullName evidence="2">ubiquitinyl hydrolase 1</fullName>
        <ecNumber evidence="2">3.4.19.12</ecNumber>
    </recommendedName>
</protein>
<dbReference type="Pfam" id="PF20255">
    <property type="entry name" value="DUF6606"/>
    <property type="match status" value="1"/>
</dbReference>
<dbReference type="STRING" id="1095630.A0A2J6SZS7"/>
<dbReference type="EC" id="3.4.19.12" evidence="2"/>
<dbReference type="InterPro" id="IPR022105">
    <property type="entry name" value="DUF3645"/>
</dbReference>
<feature type="domain" description="DUF3638" evidence="8">
    <location>
        <begin position="2052"/>
        <end position="2274"/>
    </location>
</feature>
<comment type="catalytic activity">
    <reaction evidence="1">
        <text>Thiol-dependent hydrolysis of ester, thioester, amide, peptide and isopeptide bonds formed by the C-terminal Gly of ubiquitin (a 76-residue protein attached to proteins as an intracellular targeting signal).</text>
        <dbReference type="EC" id="3.4.19.12"/>
    </reaction>
</comment>
<evidence type="ECO:0000259" key="8">
    <source>
        <dbReference type="Pfam" id="PF12340"/>
    </source>
</evidence>
<dbReference type="InParanoid" id="A0A2J6SZS7"/>
<dbReference type="InterPro" id="IPR051346">
    <property type="entry name" value="OTU_Deubiquitinase"/>
</dbReference>
<evidence type="ECO:0000256" key="7">
    <source>
        <dbReference type="SAM" id="Coils"/>
    </source>
</evidence>
<accession>A0A2J6SZS7</accession>
<dbReference type="GeneID" id="36583427"/>
<dbReference type="InterPro" id="IPR046541">
    <property type="entry name" value="DUF6606"/>
</dbReference>
<dbReference type="PANTHER" id="PTHR13367">
    <property type="entry name" value="UBIQUITIN THIOESTERASE"/>
    <property type="match status" value="1"/>
</dbReference>
<feature type="domain" description="DUF3645" evidence="9">
    <location>
        <begin position="2399"/>
        <end position="2433"/>
    </location>
</feature>
<feature type="coiled-coil region" evidence="7">
    <location>
        <begin position="574"/>
        <end position="608"/>
    </location>
</feature>
<evidence type="ECO:0000259" key="9">
    <source>
        <dbReference type="Pfam" id="PF12359"/>
    </source>
</evidence>
<dbReference type="InterPro" id="IPR022099">
    <property type="entry name" value="DUF3638"/>
</dbReference>
<evidence type="ECO:0000313" key="11">
    <source>
        <dbReference type="EMBL" id="PMD56267.1"/>
    </source>
</evidence>
<reference evidence="11 12" key="1">
    <citation type="submission" date="2016-04" db="EMBL/GenBank/DDBJ databases">
        <title>A degradative enzymes factory behind the ericoid mycorrhizal symbiosis.</title>
        <authorList>
            <consortium name="DOE Joint Genome Institute"/>
            <person name="Martino E."/>
            <person name="Morin E."/>
            <person name="Grelet G."/>
            <person name="Kuo A."/>
            <person name="Kohler A."/>
            <person name="Daghino S."/>
            <person name="Barry K."/>
            <person name="Choi C."/>
            <person name="Cichocki N."/>
            <person name="Clum A."/>
            <person name="Copeland A."/>
            <person name="Hainaut M."/>
            <person name="Haridas S."/>
            <person name="Labutti K."/>
            <person name="Lindquist E."/>
            <person name="Lipzen A."/>
            <person name="Khouja H.-R."/>
            <person name="Murat C."/>
            <person name="Ohm R."/>
            <person name="Olson A."/>
            <person name="Spatafora J."/>
            <person name="Veneault-Fourrey C."/>
            <person name="Henrissat B."/>
            <person name="Grigoriev I."/>
            <person name="Martin F."/>
            <person name="Perotto S."/>
        </authorList>
    </citation>
    <scope>NUCLEOTIDE SEQUENCE [LARGE SCALE GENOMIC DNA]</scope>
    <source>
        <strain evidence="11 12">E</strain>
    </source>
</reference>
<sequence>MGGTSSQVLPPGAVTYLINHIFLPPKLPQTDDVNMEYEILMLDITIDRLSKFKGHMLEHSVIIDAAIAMITTLRDVRDSLSTGAIDEKKLRGGLADLCKEGGTIPLHLRAQNCGALISKVGDSIHFEAFELSPLNEAVVTTKGRLRRSFPGRVFSVDLKIFEQASFLETTAQTISKMSHQVAAGTLPKVKKAGRMHDEDRDTIHPKMVTELFAAFLRSVGEPVDVSSLWKNTREEVMWEDSLRPWRRSPLWLLVRVALQLTFSRSQVEPDSAVDLYKAFMVFLMSYILEISQQHSVLSDLIHAMNAKLVRRLLKLEYSVDGPVLSSVQNVMRNANEILHKRWSNIMERNRQDHELPRLEHLDYGHDIDIALPALDVYLKSMRQRAIKKVVLPFQRAAALVKHTADLLPMWSSPSTHGYNLYNLKAVEAWVAANLSTWLESHRGELNTCRKLADLIRKYHGHACQFYSANPEATSIMLLTIFELWIASDECATQTCEILRDYAPGIPRELLESLVLPFSSQMERLLRVERYLKCRNDTARFPASHIFHDFGGRTSFSVRYYNQSPEHQDLMEEIVQQATEARNNKRLELEQKRARYEDLMHLHDEAKCEYDEVVTDRINDFREYRHRARCKKCSYKTQAAGLDIKVHEWPLPDDIQKARSTVFELKVPSFFGHWRDATMFLVLDVLKNEYKSKQSARRKYHLRTSRGLSSFYSTFSSTQRIGLLSQTKPHEVTHRRDKPVSTSTVKEVCLGSGLMYRYYDSSCECFVDNLQMTDQMAKACMYKLPDQSSVLQSFLFRPSADSNGPSPNTVIAIQAECPNYMSLDEFKALSAIPLGYRLQWQNILLQLSVPVVDFKTAETGFVILQSIHQAGPSSNDNILRPGHDIVDDENFADALLRALHDALNRVKENWESSQALSIFISLASRLLSLSSSQQIKDRSLAYLGDIRSVALNWVNLLRDKTQGALNDAQRMDLSSKAAEIALTCVDSLNLDERYLDGVLSDPEVASILIQCSIVIQEGELSISNTSNALISLLYQRWQENSYRCYPILAREILEKGSKFLEDAIKKSWPAYRAGYGWQRVSAHLEYWLVSQMTPQGDGESDPLSIHFNLLTSELLVNGVPLARLPSQYEGHPTYRSLLGNSLVEVMPSTVKGMQFSGKKEHAGYTLHFGFTGPNSGKTDNDLLVQAVQGNLHYELVPSRVFRGHFPVAFVDQFVHWYDIKNDCVEFRPIEKPWTSPQDTDNWKLSKVRPGSKWQLQKDGICLVGFLSDSAEVLSGILSPLETPERIHMKLHYSASSLEIELPKLQLGFSLQSGASLVQSRQFPGMFIDPDQSLGTLVGFRNKLMLKHETDDHRLIILPEGDVSYSRDSDHVHVRIDQESALRAHAYQIDDQLGRLVDNGSLQSKLFLAYIHALTSFCLPDPLLHRTGTEQALSILSSAAVRSFDRLAKENIELLCQIARLTPGRRYYPENERVMQTVDWSRELGFLAQHGGFYTCVKSIFDQANSAKIFHSEIMLPQLHRVEWDLLERDCIRSSTFRVSSFGAEDHTTMEDTEYSARDREQISAQGLNAFAMSSIIYQKRSSLHSGVQENLGLHLWNFLKETAQILGPCHPLPSSDLKYDSLLLSGSSEFISRHWLNLHRTFSQGSGVDQFHLMIWLSTLAYAPNADLNIIQALASFFTLPAMSHVPLPTSDSFRLQRGFGVEKRELLSIAESALLPLADSPEANLTAIPKEKEYDFKKRQQIAFEKSQRDALDRRVNVLEAQWPCEVPATPIDPNTTSLFSNPTNDFSLYIDINKVVQEVKPLFKAWTENSQFHKYLHQIGDILTSQMVSPWKTRLPSITTPEWSPRRTHGYISIDDLFIRSAPMIPPITAMNMPELLSSVAGENKSISRLSALIERLETDASSNYDLEYVRDLRESYSSLQYRKKEYLLRWDAAAIKEALTGHLSLCKEQVHKIHENIMSALSSPIDINNSSTQLFGFSAIAVDVGQWPRLSPIILLQQLTRSRWPKISQVWKSYVVGYGLALSNLQRAERLLRLCGKDLELVKELQNFGHTNWHPFEHPEALLLEIESGITIRDVQIEIARQMTDPPSGQNSVMQLNMGEGKSSVIVPLVAAALADGSRLVRVIVAKPQSKQMLEMLASKLGGLLDRRIYHMPFSRALKLGEAEAYEIGNIYRECMAVGGVLLVQPEHILSFKLMGLECLISSKEAVGNSLLRTQHFFDTSSRDIVDESDENFSVKFELIYTMGMPRPVESSPDRWMCIQQVLELVKFFLPAVKNKFPNSIDVHEAHPGSFPRTRILRADAEQCIFSSIAKRICETGLNGFPIARQPASVRQAVFRYITEQNLTTEEIDQVENQGPGGFWANTTSSTLLLLRGLFAGGVLAFAFSQKRWKVNYGLDATRQPGTKVAVPYRAKDNPTPRSEFSHPDVVIVLTSLSYYYGGLKNDDLFLAFGHLSRSDQADIEYQVWVKDAPNLEQSFHHLVGVNLKDQIQCEVQVFPDLRYSKGAIDYFLSHIVFPREMKEFPHKLSSSGWDVGQTKTHPTTGFSGTNDSRVVLPLSLQHVDLQEQKHTNALVPNYLLQEGNSIALMPPRFSSSSSDADLLLTEVTKMAIPVIIDVGAQILELSNEQVAGLWLKKVAKDDQWQAVVFFNDSGELSVLDRKGNIEPLQISSFAKRLGVCLVFLDEAHTRGTDLKLPPKYRAAVTLGPNLTKDRLIQACMRMRRLDNGHSVVFFVPQEISNKILARTSKIFPTSIDVSDVLSWAISETCVDIRRSMPLWAAQGKRFEEQSKLWAEARTEGGFAMSKNQAEKFLEEESRSLDARYRPISRTDVASFIQEGQSRDLDLIIERCRQFHNLEFNSATLQEEQERELSPEIEQERQVQKPALATPATHRIHPDVCKFVSDGIPNLPSEGYKSAFEALRDTSAAAHLNVNQFPKDLLLTEDFSRTVKISGKSYISDAFQRPVQWILTSTACGDDNTVRYLMIVSPHEAQQLLPNIKTSKKVALHLYTPRPNLSFRALDGLDLYTVPAQTQQRIVPRYLVVQLNLFSGQLYLSSFQEYVEVCKFLGLAWNKTEGDYIVAADGFIVRGGSGTSVSIFKESPVKFLKVLLTKIRRNCEGIDKTHMGKILDGRLLRPSDFGEEEDI</sequence>
<dbReference type="OrthoDB" id="3182339at2759"/>
<keyword evidence="7" id="KW-0175">Coiled coil</keyword>
<keyword evidence="4" id="KW-0833">Ubl conjugation pathway</keyword>
<dbReference type="PANTHER" id="PTHR13367:SF34">
    <property type="match status" value="1"/>
</dbReference>
<evidence type="ECO:0000256" key="2">
    <source>
        <dbReference type="ARBA" id="ARBA00012759"/>
    </source>
</evidence>
<dbReference type="GO" id="GO:0006508">
    <property type="term" value="P:proteolysis"/>
    <property type="evidence" value="ECO:0007669"/>
    <property type="project" value="UniProtKB-KW"/>
</dbReference>
<dbReference type="Pfam" id="PF12340">
    <property type="entry name" value="DUF3638"/>
    <property type="match status" value="1"/>
</dbReference>
<evidence type="ECO:0000256" key="5">
    <source>
        <dbReference type="ARBA" id="ARBA00022801"/>
    </source>
</evidence>
<evidence type="ECO:0000256" key="3">
    <source>
        <dbReference type="ARBA" id="ARBA00022670"/>
    </source>
</evidence>
<organism evidence="11 12">
    <name type="scientific">Hyaloscypha bicolor E</name>
    <dbReference type="NCBI Taxonomy" id="1095630"/>
    <lineage>
        <taxon>Eukaryota</taxon>
        <taxon>Fungi</taxon>
        <taxon>Dikarya</taxon>
        <taxon>Ascomycota</taxon>
        <taxon>Pezizomycotina</taxon>
        <taxon>Leotiomycetes</taxon>
        <taxon>Helotiales</taxon>
        <taxon>Hyaloscyphaceae</taxon>
        <taxon>Hyaloscypha</taxon>
        <taxon>Hyaloscypha bicolor</taxon>
    </lineage>
</organism>
<dbReference type="RefSeq" id="XP_024733171.1">
    <property type="nucleotide sequence ID" value="XM_024875347.1"/>
</dbReference>
<dbReference type="EMBL" id="KZ613848">
    <property type="protein sequence ID" value="PMD56267.1"/>
    <property type="molecule type" value="Genomic_DNA"/>
</dbReference>
<keyword evidence="3" id="KW-0645">Protease</keyword>
<dbReference type="Pfam" id="PF12359">
    <property type="entry name" value="DUF3645"/>
    <property type="match status" value="1"/>
</dbReference>
<evidence type="ECO:0000256" key="1">
    <source>
        <dbReference type="ARBA" id="ARBA00000707"/>
    </source>
</evidence>
<keyword evidence="6" id="KW-0788">Thiol protease</keyword>
<feature type="domain" description="DUF6606" evidence="10">
    <location>
        <begin position="17"/>
        <end position="289"/>
    </location>
</feature>
<gene>
    <name evidence="11" type="ORF">K444DRAFT_536076</name>
</gene>
<evidence type="ECO:0000313" key="12">
    <source>
        <dbReference type="Proteomes" id="UP000235371"/>
    </source>
</evidence>
<proteinExistence type="predicted"/>
<evidence type="ECO:0000256" key="4">
    <source>
        <dbReference type="ARBA" id="ARBA00022786"/>
    </source>
</evidence>
<name>A0A2J6SZS7_9HELO</name>